<proteinExistence type="predicted"/>
<reference evidence="2 3" key="2">
    <citation type="journal article" date="2017" name="Front. Plant Sci.">
        <title>Gene Classification and Mining of Molecular Markers Useful in Red Clover (Trifolium pratense) Breeding.</title>
        <authorList>
            <person name="Istvanek J."/>
            <person name="Dluhosova J."/>
            <person name="Dluhos P."/>
            <person name="Patkova L."/>
            <person name="Nedelnik J."/>
            <person name="Repkova J."/>
        </authorList>
    </citation>
    <scope>NUCLEOTIDE SEQUENCE [LARGE SCALE GENOMIC DNA]</scope>
    <source>
        <strain evidence="3">cv. Tatra</strain>
        <tissue evidence="2">Young leaves</tissue>
    </source>
</reference>
<dbReference type="EMBL" id="ASHM01005787">
    <property type="protein sequence ID" value="PNY13063.1"/>
    <property type="molecule type" value="Genomic_DNA"/>
</dbReference>
<organism evidence="2 3">
    <name type="scientific">Trifolium pratense</name>
    <name type="common">Red clover</name>
    <dbReference type="NCBI Taxonomy" id="57577"/>
    <lineage>
        <taxon>Eukaryota</taxon>
        <taxon>Viridiplantae</taxon>
        <taxon>Streptophyta</taxon>
        <taxon>Embryophyta</taxon>
        <taxon>Tracheophyta</taxon>
        <taxon>Spermatophyta</taxon>
        <taxon>Magnoliopsida</taxon>
        <taxon>eudicotyledons</taxon>
        <taxon>Gunneridae</taxon>
        <taxon>Pentapetalae</taxon>
        <taxon>rosids</taxon>
        <taxon>fabids</taxon>
        <taxon>Fabales</taxon>
        <taxon>Fabaceae</taxon>
        <taxon>Papilionoideae</taxon>
        <taxon>50 kb inversion clade</taxon>
        <taxon>NPAAA clade</taxon>
        <taxon>Hologalegina</taxon>
        <taxon>IRL clade</taxon>
        <taxon>Trifolieae</taxon>
        <taxon>Trifolium</taxon>
    </lineage>
</organism>
<evidence type="ECO:0000313" key="3">
    <source>
        <dbReference type="Proteomes" id="UP000236291"/>
    </source>
</evidence>
<evidence type="ECO:0000313" key="2">
    <source>
        <dbReference type="EMBL" id="PNY13063.1"/>
    </source>
</evidence>
<gene>
    <name evidence="2" type="ORF">L195_g009710</name>
</gene>
<reference evidence="2 3" key="1">
    <citation type="journal article" date="2014" name="Am. J. Bot.">
        <title>Genome assembly and annotation for red clover (Trifolium pratense; Fabaceae).</title>
        <authorList>
            <person name="Istvanek J."/>
            <person name="Jaros M."/>
            <person name="Krenek A."/>
            <person name="Repkova J."/>
        </authorList>
    </citation>
    <scope>NUCLEOTIDE SEQUENCE [LARGE SCALE GENOMIC DNA]</scope>
    <source>
        <strain evidence="3">cv. Tatra</strain>
        <tissue evidence="2">Young leaves</tissue>
    </source>
</reference>
<sequence length="104" mass="11454">MSKFPGSLGGEINKIVLQMQARELGLIRPQQEELGTDLAALRFQSHHAEEPRVEVLGVDLTRSTLQPDIELIDGEARSSEYFTEPHGGRQCSRTQVGHSLDAAT</sequence>
<evidence type="ECO:0000256" key="1">
    <source>
        <dbReference type="SAM" id="MobiDB-lite"/>
    </source>
</evidence>
<comment type="caution">
    <text evidence="2">The sequence shown here is derived from an EMBL/GenBank/DDBJ whole genome shotgun (WGS) entry which is preliminary data.</text>
</comment>
<protein>
    <submittedName>
        <fullName evidence="2">Uncharacterized protein</fullName>
    </submittedName>
</protein>
<accession>A0A2K3PCQ2</accession>
<dbReference type="Proteomes" id="UP000236291">
    <property type="component" value="Unassembled WGS sequence"/>
</dbReference>
<name>A0A2K3PCQ2_TRIPR</name>
<dbReference type="AlphaFoldDB" id="A0A2K3PCQ2"/>
<feature type="region of interest" description="Disordered" evidence="1">
    <location>
        <begin position="80"/>
        <end position="104"/>
    </location>
</feature>